<comment type="caution">
    <text evidence="2">The sequence shown here is derived from an EMBL/GenBank/DDBJ whole genome shotgun (WGS) entry which is preliminary data.</text>
</comment>
<name>A0A839ABF2_9HYPH</name>
<dbReference type="InterPro" id="IPR007076">
    <property type="entry name" value="TfoX_N"/>
</dbReference>
<dbReference type="PANTHER" id="PTHR36121:SF1">
    <property type="entry name" value="PROTEIN SXY"/>
    <property type="match status" value="1"/>
</dbReference>
<dbReference type="RefSeq" id="WP_182163721.1">
    <property type="nucleotide sequence ID" value="NZ_JACFXV010000043.1"/>
</dbReference>
<organism evidence="2 3">
    <name type="scientific">Stappia albiluteola</name>
    <dbReference type="NCBI Taxonomy" id="2758565"/>
    <lineage>
        <taxon>Bacteria</taxon>
        <taxon>Pseudomonadati</taxon>
        <taxon>Pseudomonadota</taxon>
        <taxon>Alphaproteobacteria</taxon>
        <taxon>Hyphomicrobiales</taxon>
        <taxon>Stappiaceae</taxon>
        <taxon>Stappia</taxon>
    </lineage>
</organism>
<dbReference type="Gene3D" id="3.30.1460.30">
    <property type="entry name" value="YgaC/TfoX-N like chaperone"/>
    <property type="match status" value="1"/>
</dbReference>
<evidence type="ECO:0000313" key="2">
    <source>
        <dbReference type="EMBL" id="MBA5776923.1"/>
    </source>
</evidence>
<reference evidence="2 3" key="1">
    <citation type="submission" date="2020-07" db="EMBL/GenBank/DDBJ databases">
        <title>Stappia sp., F7233, whole genome shotgun sequencing project.</title>
        <authorList>
            <person name="Jiang S."/>
            <person name="Liu Z.W."/>
            <person name="Du Z.J."/>
        </authorList>
    </citation>
    <scope>NUCLEOTIDE SEQUENCE [LARGE SCALE GENOMIC DNA]</scope>
    <source>
        <strain evidence="2 3">F7233</strain>
    </source>
</reference>
<dbReference type="InterPro" id="IPR047525">
    <property type="entry name" value="TfoX-like"/>
</dbReference>
<dbReference type="Pfam" id="PF04993">
    <property type="entry name" value="TfoX_N"/>
    <property type="match status" value="1"/>
</dbReference>
<dbReference type="EMBL" id="JACFXV010000043">
    <property type="protein sequence ID" value="MBA5776923.1"/>
    <property type="molecule type" value="Genomic_DNA"/>
</dbReference>
<dbReference type="AlphaFoldDB" id="A0A839ABF2"/>
<dbReference type="PANTHER" id="PTHR36121">
    <property type="entry name" value="PROTEIN SXY"/>
    <property type="match status" value="1"/>
</dbReference>
<sequence length="122" mass="13631">MTVGATLEWLSEQLEILGPLRIKRMFGGAGLFASDVMFALEIDGAAYFKVDDATRPDFEAAGSEPFIYRTKVRTVATSYWRVPDHLLDEPDELVEWGGRALAAARREAAAKPAKKRKRKSEE</sequence>
<dbReference type="Proteomes" id="UP000541109">
    <property type="component" value="Unassembled WGS sequence"/>
</dbReference>
<feature type="domain" description="TfoX N-terminal" evidence="1">
    <location>
        <begin position="12"/>
        <end position="104"/>
    </location>
</feature>
<evidence type="ECO:0000259" key="1">
    <source>
        <dbReference type="Pfam" id="PF04993"/>
    </source>
</evidence>
<proteinExistence type="predicted"/>
<evidence type="ECO:0000313" key="3">
    <source>
        <dbReference type="Proteomes" id="UP000541109"/>
    </source>
</evidence>
<accession>A0A839ABF2</accession>
<gene>
    <name evidence="2" type="ORF">H2509_07240</name>
</gene>
<keyword evidence="3" id="KW-1185">Reference proteome</keyword>
<protein>
    <submittedName>
        <fullName evidence="2">TfoX/Sxy family protein</fullName>
    </submittedName>
</protein>
<dbReference type="SUPFAM" id="SSF159894">
    <property type="entry name" value="YgaC/TfoX-N like"/>
    <property type="match status" value="1"/>
</dbReference>